<dbReference type="InterPro" id="IPR036390">
    <property type="entry name" value="WH_DNA-bd_sf"/>
</dbReference>
<dbReference type="Pfam" id="PF00126">
    <property type="entry name" value="HTH_1"/>
    <property type="match status" value="1"/>
</dbReference>
<dbReference type="Pfam" id="PF03466">
    <property type="entry name" value="LysR_substrate"/>
    <property type="match status" value="1"/>
</dbReference>
<organism evidence="7 8">
    <name type="scientific">Streptomyces millisiae</name>
    <dbReference type="NCBI Taxonomy" id="3075542"/>
    <lineage>
        <taxon>Bacteria</taxon>
        <taxon>Bacillati</taxon>
        <taxon>Actinomycetota</taxon>
        <taxon>Actinomycetes</taxon>
        <taxon>Kitasatosporales</taxon>
        <taxon>Streptomycetaceae</taxon>
        <taxon>Streptomyces</taxon>
    </lineage>
</organism>
<comment type="caution">
    <text evidence="7">The sequence shown here is derived from an EMBL/GenBank/DDBJ whole genome shotgun (WGS) entry which is preliminary data.</text>
</comment>
<evidence type="ECO:0000256" key="1">
    <source>
        <dbReference type="ARBA" id="ARBA00009437"/>
    </source>
</evidence>
<dbReference type="PRINTS" id="PR00039">
    <property type="entry name" value="HTHLYSR"/>
</dbReference>
<name>A0ABU2LQY4_9ACTN</name>
<reference evidence="8" key="1">
    <citation type="submission" date="2023-07" db="EMBL/GenBank/DDBJ databases">
        <title>30 novel species of actinomycetes from the DSMZ collection.</title>
        <authorList>
            <person name="Nouioui I."/>
        </authorList>
    </citation>
    <scope>NUCLEOTIDE SEQUENCE [LARGE SCALE GENOMIC DNA]</scope>
    <source>
        <strain evidence="8">DSM 44918</strain>
    </source>
</reference>
<dbReference type="InterPro" id="IPR000847">
    <property type="entry name" value="LysR_HTH_N"/>
</dbReference>
<evidence type="ECO:0000256" key="4">
    <source>
        <dbReference type="ARBA" id="ARBA00023163"/>
    </source>
</evidence>
<dbReference type="Gene3D" id="3.40.190.290">
    <property type="match status" value="1"/>
</dbReference>
<accession>A0ABU2LQY4</accession>
<evidence type="ECO:0000256" key="5">
    <source>
        <dbReference type="SAM" id="MobiDB-lite"/>
    </source>
</evidence>
<dbReference type="PANTHER" id="PTHR30346">
    <property type="entry name" value="TRANSCRIPTIONAL DUAL REGULATOR HCAR-RELATED"/>
    <property type="match status" value="1"/>
</dbReference>
<feature type="domain" description="HTH lysR-type" evidence="6">
    <location>
        <begin position="1"/>
        <end position="57"/>
    </location>
</feature>
<dbReference type="PANTHER" id="PTHR30346:SF28">
    <property type="entry name" value="HTH-TYPE TRANSCRIPTIONAL REGULATOR CYNR"/>
    <property type="match status" value="1"/>
</dbReference>
<keyword evidence="8" id="KW-1185">Reference proteome</keyword>
<feature type="region of interest" description="Disordered" evidence="5">
    <location>
        <begin position="295"/>
        <end position="332"/>
    </location>
</feature>
<dbReference type="InterPro" id="IPR036388">
    <property type="entry name" value="WH-like_DNA-bd_sf"/>
</dbReference>
<dbReference type="PROSITE" id="PS50931">
    <property type="entry name" value="HTH_LYSR"/>
    <property type="match status" value="1"/>
</dbReference>
<comment type="similarity">
    <text evidence="1">Belongs to the LysR transcriptional regulatory family.</text>
</comment>
<evidence type="ECO:0000256" key="3">
    <source>
        <dbReference type="ARBA" id="ARBA00023125"/>
    </source>
</evidence>
<proteinExistence type="inferred from homology"/>
<dbReference type="SUPFAM" id="SSF46785">
    <property type="entry name" value="Winged helix' DNA-binding domain"/>
    <property type="match status" value="1"/>
</dbReference>
<feature type="compositionally biased region" description="Polar residues" evidence="5">
    <location>
        <begin position="320"/>
        <end position="332"/>
    </location>
</feature>
<evidence type="ECO:0000313" key="8">
    <source>
        <dbReference type="Proteomes" id="UP001183420"/>
    </source>
</evidence>
<evidence type="ECO:0000313" key="7">
    <source>
        <dbReference type="EMBL" id="MDT0319997.1"/>
    </source>
</evidence>
<dbReference type="RefSeq" id="WP_311599619.1">
    <property type="nucleotide sequence ID" value="NZ_JAVREM010000019.1"/>
</dbReference>
<dbReference type="Proteomes" id="UP001183420">
    <property type="component" value="Unassembled WGS sequence"/>
</dbReference>
<evidence type="ECO:0000259" key="6">
    <source>
        <dbReference type="PROSITE" id="PS50931"/>
    </source>
</evidence>
<protein>
    <submittedName>
        <fullName evidence="7">LysR substrate-binding domain-containing protein</fullName>
    </submittedName>
</protein>
<gene>
    <name evidence="7" type="ORF">RNC47_16795</name>
</gene>
<keyword evidence="3" id="KW-0238">DNA-binding</keyword>
<keyword evidence="2" id="KW-0805">Transcription regulation</keyword>
<evidence type="ECO:0000256" key="2">
    <source>
        <dbReference type="ARBA" id="ARBA00023015"/>
    </source>
</evidence>
<dbReference type="Gene3D" id="1.10.10.10">
    <property type="entry name" value="Winged helix-like DNA-binding domain superfamily/Winged helix DNA-binding domain"/>
    <property type="match status" value="1"/>
</dbReference>
<dbReference type="EMBL" id="JAVREM010000019">
    <property type="protein sequence ID" value="MDT0319997.1"/>
    <property type="molecule type" value="Genomic_DNA"/>
</dbReference>
<dbReference type="SUPFAM" id="SSF53850">
    <property type="entry name" value="Periplasmic binding protein-like II"/>
    <property type="match status" value="1"/>
</dbReference>
<keyword evidence="4" id="KW-0804">Transcription</keyword>
<sequence length="332" mass="36192">MDLHTLKQFLVVARLEHLSRAADELRVAQPSLSRSIGRLEGELGTPLFDRAGRLRLNDAGRLFRDHVERALGELDAGRRAVAETTGEGFGTVRLASETFLTFTGPLAAYKRAHPHVEVELHQMPASEMARRLRAQDVDLCVASQPIPAEDVESIQLFEEPVGVGTSLDHPLAGRGSVTVDELADESFVSAGKGHWQRRLLERLFAGRNLTPKIVCEVDELSAIAELISAGLGVGLVPGIARRTTGSFPAAWIAVDHPDCRRTVTLSWWSGGHLSTAARLMRTTIADWEWNGDRARRRTVGSEPGSRSESHREQPPGPRISSATSGEHGSVMS</sequence>
<dbReference type="InterPro" id="IPR005119">
    <property type="entry name" value="LysR_subst-bd"/>
</dbReference>